<feature type="compositionally biased region" description="Basic and acidic residues" evidence="1">
    <location>
        <begin position="206"/>
        <end position="217"/>
    </location>
</feature>
<protein>
    <submittedName>
        <fullName evidence="2">Uncharacterized protein</fullName>
    </submittedName>
</protein>
<name>A0A699K8C6_TANCI</name>
<comment type="caution">
    <text evidence="2">The sequence shown here is derived from an EMBL/GenBank/DDBJ whole genome shotgun (WGS) entry which is preliminary data.</text>
</comment>
<organism evidence="2">
    <name type="scientific">Tanacetum cinerariifolium</name>
    <name type="common">Dalmatian daisy</name>
    <name type="synonym">Chrysanthemum cinerariifolium</name>
    <dbReference type="NCBI Taxonomy" id="118510"/>
    <lineage>
        <taxon>Eukaryota</taxon>
        <taxon>Viridiplantae</taxon>
        <taxon>Streptophyta</taxon>
        <taxon>Embryophyta</taxon>
        <taxon>Tracheophyta</taxon>
        <taxon>Spermatophyta</taxon>
        <taxon>Magnoliopsida</taxon>
        <taxon>eudicotyledons</taxon>
        <taxon>Gunneridae</taxon>
        <taxon>Pentapetalae</taxon>
        <taxon>asterids</taxon>
        <taxon>campanulids</taxon>
        <taxon>Asterales</taxon>
        <taxon>Asteraceae</taxon>
        <taxon>Asteroideae</taxon>
        <taxon>Anthemideae</taxon>
        <taxon>Anthemidinae</taxon>
        <taxon>Tanacetum</taxon>
    </lineage>
</organism>
<evidence type="ECO:0000313" key="2">
    <source>
        <dbReference type="EMBL" id="GFA80317.1"/>
    </source>
</evidence>
<dbReference type="AlphaFoldDB" id="A0A699K8C6"/>
<reference evidence="2" key="1">
    <citation type="journal article" date="2019" name="Sci. Rep.">
        <title>Draft genome of Tanacetum cinerariifolium, the natural source of mosquito coil.</title>
        <authorList>
            <person name="Yamashiro T."/>
            <person name="Shiraishi A."/>
            <person name="Satake H."/>
            <person name="Nakayama K."/>
        </authorList>
    </citation>
    <scope>NUCLEOTIDE SEQUENCE</scope>
</reference>
<gene>
    <name evidence="2" type="ORF">Tci_652289</name>
</gene>
<evidence type="ECO:0000256" key="1">
    <source>
        <dbReference type="SAM" id="MobiDB-lite"/>
    </source>
</evidence>
<proteinExistence type="predicted"/>
<accession>A0A699K8C6</accession>
<dbReference type="EMBL" id="BKCJ010490947">
    <property type="protein sequence ID" value="GFA80317.1"/>
    <property type="molecule type" value="Genomic_DNA"/>
</dbReference>
<feature type="region of interest" description="Disordered" evidence="1">
    <location>
        <begin position="200"/>
        <end position="220"/>
    </location>
</feature>
<sequence length="242" mass="27656">MGEYVQMFLDNKLKEGEQMWRSIEKGPYVRPMIPDPNDIREQIIGTLSKMTEINKKQYIADVRVMNYLIQAIPNNIYNSLDACKLLKKCENELKGDTVSYEQLYDSLVEFEPHIQASKAKRAARNHDPLALLAHSNASSSQSHASPYLNSPQRYYVTHPSSIIDYEEEYQGELQGDSQEDKLTTAMMFSAQEITQQLSTPTNNRLPMKDETGSNLKDEENDFMLDNSYGDEPLEELTAAVIM</sequence>